<dbReference type="Pfam" id="PF10670">
    <property type="entry name" value="DUF4198"/>
    <property type="match status" value="1"/>
</dbReference>
<name>A0A0P1MYH2_9BACT</name>
<dbReference type="InterPro" id="IPR019613">
    <property type="entry name" value="DUF4198"/>
</dbReference>
<evidence type="ECO:0000313" key="1">
    <source>
        <dbReference type="EMBL" id="CUT01278.1"/>
    </source>
</evidence>
<keyword evidence="2" id="KW-1185">Reference proteome</keyword>
<accession>A0A0P1MYH2</accession>
<gene>
    <name evidence="1" type="ORF">JGI23_01005</name>
</gene>
<dbReference type="AlphaFoldDB" id="A0A0P1MYH2"/>
<dbReference type="RefSeq" id="WP_092349446.1">
    <property type="nucleotide sequence ID" value="NZ_CZVW01000009.1"/>
</dbReference>
<dbReference type="OrthoDB" id="581894at2"/>
<dbReference type="Proteomes" id="UP000199197">
    <property type="component" value="Unassembled WGS sequence"/>
</dbReference>
<dbReference type="EMBL" id="CZVW01000009">
    <property type="protein sequence ID" value="CUT01278.1"/>
    <property type="molecule type" value="Genomic_DNA"/>
</dbReference>
<reference evidence="2" key="1">
    <citation type="submission" date="2015-11" db="EMBL/GenBank/DDBJ databases">
        <authorList>
            <person name="Varghese N."/>
        </authorList>
    </citation>
    <scope>NUCLEOTIDE SEQUENCE [LARGE SCALE GENOMIC DNA]</scope>
    <source>
        <strain evidence="2">JGI-23</strain>
    </source>
</reference>
<evidence type="ECO:0000313" key="2">
    <source>
        <dbReference type="Proteomes" id="UP000199197"/>
    </source>
</evidence>
<organism evidence="1 2">
    <name type="scientific">Candidatus Chryseopegocella kryptomonas</name>
    <dbReference type="NCBI Taxonomy" id="1633643"/>
    <lineage>
        <taxon>Bacteria</taxon>
        <taxon>Pseudomonadati</taxon>
        <taxon>Candidatus Kryptoniota</taxon>
        <taxon>Candidatus Chryseopegocella</taxon>
    </lineage>
</organism>
<proteinExistence type="predicted"/>
<sequence length="266" mass="31516">MKKILLAILLLNQLYSHDYWLHPQKFRLSKGDTLIVHLFVGDKLNKEIEREFQKNMTKKFELITDETKFNLIDGLKDGTIPVLNRKVDFEGLGLILMERDFAYIELKPEEFQEYLEHENLDEIKEIWKKMGKRKVEKERYSRFLKSLIVSGSNFKGEVYKKVFGQKLEIILLQNPFELSVGDSMEAKILFEGKPLPYKTVMVYNQSSKDGKFTEQRIKTDKNGIVKFKLNSDGFWLIRLVHLLPCDKCKDVNWESFWASFSFEIRR</sequence>
<protein>
    <submittedName>
        <fullName evidence="1">Uncharacterized conserved protein, contains GH25 family domain</fullName>
    </submittedName>
</protein>